<keyword evidence="2" id="KW-1185">Reference proteome</keyword>
<evidence type="ECO:0000313" key="2">
    <source>
        <dbReference type="Proteomes" id="UP000004756"/>
    </source>
</evidence>
<dbReference type="HOGENOM" id="CLU_3059996_0_0_9"/>
<evidence type="ECO:0008006" key="3">
    <source>
        <dbReference type="Google" id="ProtNLM"/>
    </source>
</evidence>
<gene>
    <name evidence="1" type="ORF">CLOSTASPAR_01430</name>
</gene>
<accession>C0CWQ6</accession>
<sequence length="53" mass="6178">MALTAKQEYEAEKDFESIKVRRMLLQAISQANEGRTKDLNEVCERLEKKYSNA</sequence>
<organism evidence="1 2">
    <name type="scientific">[Clostridium] asparagiforme DSM 15981</name>
    <dbReference type="NCBI Taxonomy" id="518636"/>
    <lineage>
        <taxon>Bacteria</taxon>
        <taxon>Bacillati</taxon>
        <taxon>Bacillota</taxon>
        <taxon>Clostridia</taxon>
        <taxon>Lachnospirales</taxon>
        <taxon>Lachnospiraceae</taxon>
        <taxon>Enterocloster</taxon>
    </lineage>
</organism>
<dbReference type="Proteomes" id="UP000004756">
    <property type="component" value="Unassembled WGS sequence"/>
</dbReference>
<proteinExistence type="predicted"/>
<name>C0CWQ6_9FIRM</name>
<comment type="caution">
    <text evidence="1">The sequence shown here is derived from an EMBL/GenBank/DDBJ whole genome shotgun (WGS) entry which is preliminary data.</text>
</comment>
<dbReference type="AlphaFoldDB" id="C0CWQ6"/>
<protein>
    <recommendedName>
        <fullName evidence="3">Toxin-antitoxin system, antitoxin component, ribbon-helix-helix domain protein</fullName>
    </recommendedName>
</protein>
<reference evidence="1 2" key="1">
    <citation type="submission" date="2009-02" db="EMBL/GenBank/DDBJ databases">
        <title>Draft genome sequence of Clostridium asparagiforme (DSM 15981).</title>
        <authorList>
            <person name="Sudarsanam P."/>
            <person name="Ley R."/>
            <person name="Guruge J."/>
            <person name="Turnbaugh P.J."/>
            <person name="Mahowald M."/>
            <person name="Liep D."/>
            <person name="Gordon J."/>
        </authorList>
    </citation>
    <scope>NUCLEOTIDE SEQUENCE [LARGE SCALE GENOMIC DNA]</scope>
    <source>
        <strain evidence="1 2">DSM 15981</strain>
    </source>
</reference>
<dbReference type="EMBL" id="ACCJ01000063">
    <property type="protein sequence ID" value="EEG56487.1"/>
    <property type="molecule type" value="Genomic_DNA"/>
</dbReference>
<dbReference type="RefSeq" id="WP_007708594.1">
    <property type="nucleotide sequence ID" value="NZ_CP102272.1"/>
</dbReference>
<evidence type="ECO:0000313" key="1">
    <source>
        <dbReference type="EMBL" id="EEG56487.1"/>
    </source>
</evidence>